<dbReference type="EMBL" id="CP001802">
    <property type="protein sequence ID" value="ACY20894.1"/>
    <property type="molecule type" value="Genomic_DNA"/>
</dbReference>
<name>D0L7N1_GORB4</name>
<protein>
    <submittedName>
        <fullName evidence="1">Uncharacterized protein</fullName>
    </submittedName>
</protein>
<keyword evidence="2" id="KW-1185">Reference proteome</keyword>
<organism evidence="1 2">
    <name type="scientific">Gordonia bronchialis (strain ATCC 25592 / DSM 43247 / BCRC 13721 / JCM 3198 / KCTC 3076 / NBRC 16047 / NCTC 10667)</name>
    <name type="common">Rhodococcus bronchialis</name>
    <dbReference type="NCBI Taxonomy" id="526226"/>
    <lineage>
        <taxon>Bacteria</taxon>
        <taxon>Bacillati</taxon>
        <taxon>Actinomycetota</taxon>
        <taxon>Actinomycetes</taxon>
        <taxon>Mycobacteriales</taxon>
        <taxon>Gordoniaceae</taxon>
        <taxon>Gordonia</taxon>
    </lineage>
</organism>
<sequence length="98" mass="10147">MTLVVLDDDAVVADHARTLFEANVPLAVVSNHYTAVVPFMLGNNGYTVALVADVDDPAQLGGAIAITEQRLGPVAAVIRYATDLPHRPSGSHSPASAA</sequence>
<evidence type="ECO:0000313" key="2">
    <source>
        <dbReference type="Proteomes" id="UP000001219"/>
    </source>
</evidence>
<reference evidence="1 2" key="2">
    <citation type="journal article" date="2010" name="Stand. Genomic Sci.">
        <title>Complete genome sequence of Gordonia bronchialis type strain (3410).</title>
        <authorList>
            <person name="Ivanova N."/>
            <person name="Sikorski J."/>
            <person name="Jando M."/>
            <person name="Lapidus A."/>
            <person name="Nolan M."/>
            <person name="Lucas S."/>
            <person name="Del Rio T.G."/>
            <person name="Tice H."/>
            <person name="Copeland A."/>
            <person name="Cheng J.F."/>
            <person name="Chen F."/>
            <person name="Bruce D."/>
            <person name="Goodwin L."/>
            <person name="Pitluck S."/>
            <person name="Mavromatis K."/>
            <person name="Ovchinnikova G."/>
            <person name="Pati A."/>
            <person name="Chen A."/>
            <person name="Palaniappan K."/>
            <person name="Land M."/>
            <person name="Hauser L."/>
            <person name="Chang Y.J."/>
            <person name="Jeffries C.D."/>
            <person name="Chain P."/>
            <person name="Saunders E."/>
            <person name="Han C."/>
            <person name="Detter J.C."/>
            <person name="Brettin T."/>
            <person name="Rohde M."/>
            <person name="Goker M."/>
            <person name="Bristow J."/>
            <person name="Eisen J.A."/>
            <person name="Markowitz V."/>
            <person name="Hugenholtz P."/>
            <person name="Klenk H.P."/>
            <person name="Kyrpides N.C."/>
        </authorList>
    </citation>
    <scope>NUCLEOTIDE SEQUENCE [LARGE SCALE GENOMIC DNA]</scope>
    <source>
        <strain evidence="2">ATCC 25592 / DSM 43247 / BCRC 13721 / JCM 3198 / KCTC 3076 / NBRC 16047 / NCTC 10667</strain>
    </source>
</reference>
<dbReference type="eggNOG" id="ENOG5031VY7">
    <property type="taxonomic scope" value="Bacteria"/>
</dbReference>
<accession>D0L7N1</accession>
<dbReference type="AlphaFoldDB" id="D0L7N1"/>
<dbReference type="STRING" id="526226.Gbro_1624"/>
<proteinExistence type="predicted"/>
<gene>
    <name evidence="1" type="ordered locus">Gbro_1624</name>
</gene>
<dbReference type="Proteomes" id="UP000001219">
    <property type="component" value="Chromosome"/>
</dbReference>
<dbReference type="HOGENOM" id="CLU_2329793_0_0_11"/>
<dbReference type="KEGG" id="gbr:Gbro_1624"/>
<evidence type="ECO:0000313" key="1">
    <source>
        <dbReference type="EMBL" id="ACY20894.1"/>
    </source>
</evidence>
<reference evidence="2" key="1">
    <citation type="submission" date="2009-10" db="EMBL/GenBank/DDBJ databases">
        <title>The complete chromosome of Gordonia bronchialis DSM 43247.</title>
        <authorList>
            <consortium name="US DOE Joint Genome Institute (JGI-PGF)"/>
            <person name="Lucas S."/>
            <person name="Copeland A."/>
            <person name="Lapidus A."/>
            <person name="Glavina del Rio T."/>
            <person name="Dalin E."/>
            <person name="Tice H."/>
            <person name="Bruce D."/>
            <person name="Goodwin L."/>
            <person name="Pitluck S."/>
            <person name="Kyrpides N."/>
            <person name="Mavromatis K."/>
            <person name="Ivanova N."/>
            <person name="Ovchinnikova G."/>
            <person name="Saunders E."/>
            <person name="Brettin T."/>
            <person name="Detter J.C."/>
            <person name="Han C."/>
            <person name="Larimer F."/>
            <person name="Land M."/>
            <person name="Hauser L."/>
            <person name="Markowitz V."/>
            <person name="Cheng J.-F."/>
            <person name="Hugenholtz P."/>
            <person name="Woyke T."/>
            <person name="Wu D."/>
            <person name="Jando M."/>
            <person name="Schneider S."/>
            <person name="Goeker M."/>
            <person name="Klenk H.-P."/>
            <person name="Eisen J.A."/>
        </authorList>
    </citation>
    <scope>NUCLEOTIDE SEQUENCE [LARGE SCALE GENOMIC DNA]</scope>
    <source>
        <strain evidence="2">ATCC 25592 / DSM 43247 / BCRC 13721 / JCM 3198 / KCTC 3076 / NBRC 16047 / NCTC 10667</strain>
    </source>
</reference>